<protein>
    <submittedName>
        <fullName evidence="2">Uncharacterized protein</fullName>
    </submittedName>
</protein>
<dbReference type="Proteomes" id="UP000037395">
    <property type="component" value="Unassembled WGS sequence"/>
</dbReference>
<feature type="transmembrane region" description="Helical" evidence="1">
    <location>
        <begin position="37"/>
        <end position="56"/>
    </location>
</feature>
<organism evidence="2 3">
    <name type="scientific">Kitasatospora aureofaciens</name>
    <name type="common">Streptomyces aureofaciens</name>
    <dbReference type="NCBI Taxonomy" id="1894"/>
    <lineage>
        <taxon>Bacteria</taxon>
        <taxon>Bacillati</taxon>
        <taxon>Actinomycetota</taxon>
        <taxon>Actinomycetes</taxon>
        <taxon>Kitasatosporales</taxon>
        <taxon>Streptomycetaceae</taxon>
        <taxon>Kitasatospora</taxon>
    </lineage>
</organism>
<evidence type="ECO:0000256" key="1">
    <source>
        <dbReference type="SAM" id="Phobius"/>
    </source>
</evidence>
<feature type="transmembrane region" description="Helical" evidence="1">
    <location>
        <begin position="12"/>
        <end position="31"/>
    </location>
</feature>
<accession>A0A1E7MVE5</accession>
<keyword evidence="1" id="KW-1133">Transmembrane helix</keyword>
<proteinExistence type="predicted"/>
<keyword evidence="1" id="KW-0812">Transmembrane</keyword>
<keyword evidence="3" id="KW-1185">Reference proteome</keyword>
<evidence type="ECO:0000313" key="3">
    <source>
        <dbReference type="Proteomes" id="UP000037395"/>
    </source>
</evidence>
<gene>
    <name evidence="2" type="ORF">HS99_0017050</name>
</gene>
<name>A0A1E7MVE5_KITAU</name>
<dbReference type="EMBL" id="JPRF03000097">
    <property type="protein sequence ID" value="OEV32401.1"/>
    <property type="molecule type" value="Genomic_DNA"/>
</dbReference>
<dbReference type="RefSeq" id="WP_030289552.1">
    <property type="nucleotide sequence ID" value="NZ_JBEZYM010000078.1"/>
</dbReference>
<keyword evidence="1" id="KW-0472">Membrane</keyword>
<reference evidence="2" key="1">
    <citation type="submission" date="2016-08" db="EMBL/GenBank/DDBJ databases">
        <title>Sequencing, Assembly and Comparative Genomics of S. aureofaciens ATCC 10762.</title>
        <authorList>
            <person name="Gradnigo J.S."/>
            <person name="Johnson N."/>
            <person name="Somerville G.A."/>
        </authorList>
    </citation>
    <scope>NUCLEOTIDE SEQUENCE [LARGE SCALE GENOMIC DNA]</scope>
    <source>
        <strain evidence="2">ATCC 10762</strain>
    </source>
</reference>
<sequence length="137" mass="14886">MTERPVPLRTDRPWQIVALAGASWLTPWALVRGDVNGETIALWFLLLALTVLPLSYRNPYLFRRTCRIVGGVLLGLQFVVSVPFLLLVLPLLVAFLPAGALLLLAGWKRSGPVRTGLAVTLAALPLVIVAGVLCHSR</sequence>
<feature type="transmembrane region" description="Helical" evidence="1">
    <location>
        <begin position="116"/>
        <end position="134"/>
    </location>
</feature>
<dbReference type="AlphaFoldDB" id="A0A1E7MVE5"/>
<comment type="caution">
    <text evidence="2">The sequence shown here is derived from an EMBL/GenBank/DDBJ whole genome shotgun (WGS) entry which is preliminary data.</text>
</comment>
<feature type="transmembrane region" description="Helical" evidence="1">
    <location>
        <begin position="68"/>
        <end position="96"/>
    </location>
</feature>
<evidence type="ECO:0000313" key="2">
    <source>
        <dbReference type="EMBL" id="OEV32401.1"/>
    </source>
</evidence>